<proteinExistence type="predicted"/>
<comment type="caution">
    <text evidence="1">The sequence shown here is derived from an EMBL/GenBank/DDBJ whole genome shotgun (WGS) entry which is preliminary data.</text>
</comment>
<dbReference type="EMBL" id="JACBZR010000001">
    <property type="protein sequence ID" value="NYI77405.1"/>
    <property type="molecule type" value="Genomic_DNA"/>
</dbReference>
<dbReference type="Gene3D" id="3.90.1140.10">
    <property type="entry name" value="Cyclic phosphodiesterase"/>
    <property type="match status" value="1"/>
</dbReference>
<evidence type="ECO:0000313" key="1">
    <source>
        <dbReference type="EMBL" id="NYI77405.1"/>
    </source>
</evidence>
<name>A0A7Z0IS21_9ACTN</name>
<dbReference type="AlphaFoldDB" id="A0A7Z0IS21"/>
<protein>
    <recommendedName>
        <fullName evidence="3">2'-5' RNA ligase family protein</fullName>
    </recommendedName>
</protein>
<evidence type="ECO:0008006" key="3">
    <source>
        <dbReference type="Google" id="ProtNLM"/>
    </source>
</evidence>
<reference evidence="1 2" key="1">
    <citation type="submission" date="2020-07" db="EMBL/GenBank/DDBJ databases">
        <title>Sequencing the genomes of 1000 actinobacteria strains.</title>
        <authorList>
            <person name="Klenk H.-P."/>
        </authorList>
    </citation>
    <scope>NUCLEOTIDE SEQUENCE [LARGE SCALE GENOMIC DNA]</scope>
    <source>
        <strain evidence="1 2">DSM 26487</strain>
    </source>
</reference>
<accession>A0A7Z0IS21</accession>
<dbReference type="Proteomes" id="UP000564496">
    <property type="component" value="Unassembled WGS sequence"/>
</dbReference>
<dbReference type="RefSeq" id="WP_179657898.1">
    <property type="nucleotide sequence ID" value="NZ_JACBZR010000001.1"/>
</dbReference>
<dbReference type="InterPro" id="IPR009097">
    <property type="entry name" value="Cyclic_Pdiesterase"/>
</dbReference>
<organism evidence="1 2">
    <name type="scientific">Nocardioides panzhihuensis</name>
    <dbReference type="NCBI Taxonomy" id="860243"/>
    <lineage>
        <taxon>Bacteria</taxon>
        <taxon>Bacillati</taxon>
        <taxon>Actinomycetota</taxon>
        <taxon>Actinomycetes</taxon>
        <taxon>Propionibacteriales</taxon>
        <taxon>Nocardioidaceae</taxon>
        <taxon>Nocardioides</taxon>
    </lineage>
</organism>
<dbReference type="Pfam" id="PF13563">
    <property type="entry name" value="2_5_RNA_ligase2"/>
    <property type="match status" value="1"/>
</dbReference>
<gene>
    <name evidence="1" type="ORF">BJ988_002053</name>
</gene>
<sequence>MTRRAPAGHSVLVVPVPELETYVLERTRHYDDSFVSADPAFVHAHITLLAPFLAEPSASDLERVAKITEAASPWTYDLAAVEMSAGGNIHLAPEPAAPFAALTAELTAAFPQCPPYGGRFEPVPHLTVDHVAGGADLESTRKSLAPVLPARCRADRISLQWYANHGCRLIAEWSLGGAPLPAER</sequence>
<dbReference type="SUPFAM" id="SSF55144">
    <property type="entry name" value="LigT-like"/>
    <property type="match status" value="1"/>
</dbReference>
<evidence type="ECO:0000313" key="2">
    <source>
        <dbReference type="Proteomes" id="UP000564496"/>
    </source>
</evidence>
<keyword evidence="2" id="KW-1185">Reference proteome</keyword>